<name>A0A7J8A013_MYOMY</name>
<dbReference type="PANTHER" id="PTHR37358">
    <property type="entry name" value="MUCIN-20"/>
    <property type="match status" value="1"/>
</dbReference>
<proteinExistence type="predicted"/>
<accession>A0A7J8A013</accession>
<feature type="signal peptide" evidence="1">
    <location>
        <begin position="1"/>
        <end position="25"/>
    </location>
</feature>
<gene>
    <name evidence="2" type="ORF">mMyoMyo1_013486</name>
</gene>
<comment type="caution">
    <text evidence="2">The sequence shown here is derived from an EMBL/GenBank/DDBJ whole genome shotgun (WGS) entry which is preliminary data.</text>
</comment>
<evidence type="ECO:0000256" key="1">
    <source>
        <dbReference type="SAM" id="SignalP"/>
    </source>
</evidence>
<reference evidence="2 3" key="1">
    <citation type="journal article" date="2020" name="Nature">
        <title>Six reference-quality genomes reveal evolution of bat adaptations.</title>
        <authorList>
            <person name="Jebb D."/>
            <person name="Huang Z."/>
            <person name="Pippel M."/>
            <person name="Hughes G.M."/>
            <person name="Lavrichenko K."/>
            <person name="Devanna P."/>
            <person name="Winkler S."/>
            <person name="Jermiin L.S."/>
            <person name="Skirmuntt E.C."/>
            <person name="Katzourakis A."/>
            <person name="Burkitt-Gray L."/>
            <person name="Ray D.A."/>
            <person name="Sullivan K.A.M."/>
            <person name="Roscito J.G."/>
            <person name="Kirilenko B.M."/>
            <person name="Davalos L.M."/>
            <person name="Corthals A.P."/>
            <person name="Power M.L."/>
            <person name="Jones G."/>
            <person name="Ransome R.D."/>
            <person name="Dechmann D.K.N."/>
            <person name="Locatelli A.G."/>
            <person name="Puechmaille S.J."/>
            <person name="Fedrigo O."/>
            <person name="Jarvis E.D."/>
            <person name="Hiller M."/>
            <person name="Vernes S.C."/>
            <person name="Myers E.W."/>
            <person name="Teeling E.C."/>
        </authorList>
    </citation>
    <scope>NUCLEOTIDE SEQUENCE [LARGE SCALE GENOMIC DNA]</scope>
    <source>
        <strain evidence="2">MMyoMyo1</strain>
        <tissue evidence="2">Flight muscle</tissue>
    </source>
</reference>
<dbReference type="VEuPathDB" id="HostDB:GeneID_118676416"/>
<dbReference type="PANTHER" id="PTHR37358:SF1">
    <property type="entry name" value="MUCIN-20"/>
    <property type="match status" value="1"/>
</dbReference>
<dbReference type="InterPro" id="IPR034551">
    <property type="entry name" value="MUC20"/>
</dbReference>
<organism evidence="2 3">
    <name type="scientific">Myotis myotis</name>
    <name type="common">Greater mouse-eared bat</name>
    <name type="synonym">Vespertilio myotis</name>
    <dbReference type="NCBI Taxonomy" id="51298"/>
    <lineage>
        <taxon>Eukaryota</taxon>
        <taxon>Metazoa</taxon>
        <taxon>Chordata</taxon>
        <taxon>Craniata</taxon>
        <taxon>Vertebrata</taxon>
        <taxon>Euteleostomi</taxon>
        <taxon>Mammalia</taxon>
        <taxon>Eutheria</taxon>
        <taxon>Laurasiatheria</taxon>
        <taxon>Chiroptera</taxon>
        <taxon>Yangochiroptera</taxon>
        <taxon>Vespertilionidae</taxon>
        <taxon>Myotis</taxon>
    </lineage>
</organism>
<dbReference type="GO" id="GO:0048012">
    <property type="term" value="P:hepatocyte growth factor receptor signaling pathway"/>
    <property type="evidence" value="ECO:0007669"/>
    <property type="project" value="InterPro"/>
</dbReference>
<protein>
    <submittedName>
        <fullName evidence="2">Mucin 20, cell surface associated</fullName>
    </submittedName>
</protein>
<feature type="chain" id="PRO_5029706506" evidence="1">
    <location>
        <begin position="26"/>
        <end position="78"/>
    </location>
</feature>
<sequence>MGSLWALALPLFFCCWEAGAPGSSAGGDEGFLLLRLSVASPEDLTDPRAAERLMHQLRHELHAYLLPIQVSLLRVRRD</sequence>
<evidence type="ECO:0000313" key="3">
    <source>
        <dbReference type="Proteomes" id="UP000527355"/>
    </source>
</evidence>
<dbReference type="AlphaFoldDB" id="A0A7J8A013"/>
<keyword evidence="3" id="KW-1185">Reference proteome</keyword>
<evidence type="ECO:0000313" key="2">
    <source>
        <dbReference type="EMBL" id="KAF6379466.1"/>
    </source>
</evidence>
<dbReference type="EMBL" id="JABWUV010000002">
    <property type="protein sequence ID" value="KAF6379466.1"/>
    <property type="molecule type" value="Genomic_DNA"/>
</dbReference>
<dbReference type="Proteomes" id="UP000527355">
    <property type="component" value="Unassembled WGS sequence"/>
</dbReference>
<keyword evidence="1" id="KW-0732">Signal</keyword>